<keyword evidence="1" id="KW-1133">Transmembrane helix</keyword>
<dbReference type="SUPFAM" id="SSF51445">
    <property type="entry name" value="(Trans)glycosidases"/>
    <property type="match status" value="1"/>
</dbReference>
<keyword evidence="4" id="KW-0378">Hydrolase</keyword>
<sequence length="559" mass="63877">MKSSRKKTLIWVVTLGMLITCLILWLYPFPSSKKVAFSPSAYPLFYEGDRSEQFNGMIKKDRLYVPVDYIKNVVDPHIVYDEKSQSLIITKAQNVYQIPQSEVFYRKNDRKIDHPYQPLIREDGQRWLAADFLQDIYALSVKTYTNGAVHILPHGFEKKTATVKSDLKEYMYDIRSDPTVTTPYYTSLQALDKVQVLQEDSGFYLIVTNKGYTGYISQDALTIEGEATVKTRIAPEETVKVTELTPPIHLAWDGIYTQEANPEEVRQYPSVDVLAPTWFTLSNENGDIQSLAAASYVQSAHANGDKVWALFSNGFDPELTSMVLPSYKKRSHMIEQLLQYAKQYKLDGLNLDFENVYEEDGKWFTQFVRELTPRAHKQGLVVSVDVTFISSSGQWSGFYERAELAEAADFIAVMAYDEHWATSSTAGSVASLPWVENNLQTLLEEVPNEQLLLGIPLYTRLWEEKNGEVSSTSMTMDEAEQWVEANGLTPELDESSGQHFVHTTKDGTTYKMWLENETSLKKRIELMRKYDLGGIASWSVYFANEDTWAFIDEQLKLSE</sequence>
<dbReference type="EMBL" id="CP095075">
    <property type="protein sequence ID" value="UOR12595.1"/>
    <property type="molecule type" value="Genomic_DNA"/>
</dbReference>
<dbReference type="InterPro" id="IPR017853">
    <property type="entry name" value="GH"/>
</dbReference>
<dbReference type="Pfam" id="PF00704">
    <property type="entry name" value="Glyco_hydro_18"/>
    <property type="match status" value="1"/>
</dbReference>
<dbReference type="RefSeq" id="WP_245033451.1">
    <property type="nucleotide sequence ID" value="NZ_CP095075.1"/>
</dbReference>
<dbReference type="SUPFAM" id="SSF55383">
    <property type="entry name" value="Copper amine oxidase, domain N"/>
    <property type="match status" value="1"/>
</dbReference>
<organism evidence="4 5">
    <name type="scientific">Halobacillus amylolyticus</name>
    <dbReference type="NCBI Taxonomy" id="2932259"/>
    <lineage>
        <taxon>Bacteria</taxon>
        <taxon>Bacillati</taxon>
        <taxon>Bacillota</taxon>
        <taxon>Bacilli</taxon>
        <taxon>Bacillales</taxon>
        <taxon>Bacillaceae</taxon>
        <taxon>Halobacillus</taxon>
    </lineage>
</organism>
<dbReference type="InterPro" id="IPR036582">
    <property type="entry name" value="Mao_N_sf"/>
</dbReference>
<dbReference type="Proteomes" id="UP000830326">
    <property type="component" value="Chromosome"/>
</dbReference>
<dbReference type="PANTHER" id="PTHR46066:SF2">
    <property type="entry name" value="CHITINASE DOMAIN-CONTAINING PROTEIN 1"/>
    <property type="match status" value="1"/>
</dbReference>
<feature type="transmembrane region" description="Helical" evidence="1">
    <location>
        <begin position="9"/>
        <end position="27"/>
    </location>
</feature>
<dbReference type="InterPro" id="IPR011583">
    <property type="entry name" value="Chitinase_II/V-like_cat"/>
</dbReference>
<feature type="domain" description="GH18" evidence="3">
    <location>
        <begin position="238"/>
        <end position="559"/>
    </location>
</feature>
<evidence type="ECO:0000256" key="1">
    <source>
        <dbReference type="SAM" id="Phobius"/>
    </source>
</evidence>
<evidence type="ECO:0000313" key="4">
    <source>
        <dbReference type="EMBL" id="UOR12595.1"/>
    </source>
</evidence>
<dbReference type="Gene3D" id="2.30.30.40">
    <property type="entry name" value="SH3 Domains"/>
    <property type="match status" value="1"/>
</dbReference>
<dbReference type="InterPro" id="IPR001223">
    <property type="entry name" value="Glyco_hydro18_cat"/>
</dbReference>
<gene>
    <name evidence="4" type="ORF">MUO15_03480</name>
</gene>
<dbReference type="PANTHER" id="PTHR46066">
    <property type="entry name" value="CHITINASE DOMAIN-CONTAINING PROTEIN 1 FAMILY MEMBER"/>
    <property type="match status" value="1"/>
</dbReference>
<keyword evidence="1" id="KW-0812">Transmembrane</keyword>
<proteinExistence type="predicted"/>
<keyword evidence="1" id="KW-0472">Membrane</keyword>
<evidence type="ECO:0000313" key="5">
    <source>
        <dbReference type="Proteomes" id="UP000830326"/>
    </source>
</evidence>
<dbReference type="Gene3D" id="3.20.20.80">
    <property type="entry name" value="Glycosidases"/>
    <property type="match status" value="1"/>
</dbReference>
<dbReference type="InterPro" id="IPR012854">
    <property type="entry name" value="Cu_amine_oxidase-like_N"/>
</dbReference>
<dbReference type="PROSITE" id="PS51910">
    <property type="entry name" value="GH18_2"/>
    <property type="match status" value="1"/>
</dbReference>
<evidence type="ECO:0000259" key="2">
    <source>
        <dbReference type="PROSITE" id="PS51781"/>
    </source>
</evidence>
<reference evidence="4" key="1">
    <citation type="submission" date="2022-04" db="EMBL/GenBank/DDBJ databases">
        <title>Halobacillus sp. isolated from saltern.</title>
        <authorList>
            <person name="Won M."/>
            <person name="Lee C.-M."/>
            <person name="Woen H.-Y."/>
            <person name="Kwon S.-W."/>
        </authorList>
    </citation>
    <scope>NUCLEOTIDE SEQUENCE</scope>
    <source>
        <strain evidence="4">SSHM10-5</strain>
    </source>
</reference>
<name>A0ABY4HCH4_9BACI</name>
<dbReference type="PROSITE" id="PS51781">
    <property type="entry name" value="SH3B"/>
    <property type="match status" value="1"/>
</dbReference>
<dbReference type="Pfam" id="PF07833">
    <property type="entry name" value="Cu_amine_oxidN1"/>
    <property type="match status" value="1"/>
</dbReference>
<protein>
    <submittedName>
        <fullName evidence="4">Glycosyl hydrolase family 18 protein</fullName>
    </submittedName>
</protein>
<accession>A0ABY4HCH4</accession>
<dbReference type="InterPro" id="IPR003646">
    <property type="entry name" value="SH3-like_bac-type"/>
</dbReference>
<keyword evidence="5" id="KW-1185">Reference proteome</keyword>
<dbReference type="InterPro" id="IPR029070">
    <property type="entry name" value="Chitinase_insertion_sf"/>
</dbReference>
<dbReference type="Pfam" id="PF08239">
    <property type="entry name" value="SH3_3"/>
    <property type="match status" value="1"/>
</dbReference>
<evidence type="ECO:0000259" key="3">
    <source>
        <dbReference type="PROSITE" id="PS51910"/>
    </source>
</evidence>
<dbReference type="SMART" id="SM00636">
    <property type="entry name" value="Glyco_18"/>
    <property type="match status" value="1"/>
</dbReference>
<dbReference type="Gene3D" id="3.10.50.10">
    <property type="match status" value="1"/>
</dbReference>
<feature type="domain" description="SH3b" evidence="2">
    <location>
        <begin position="158"/>
        <end position="225"/>
    </location>
</feature>
<dbReference type="GO" id="GO:0016787">
    <property type="term" value="F:hydrolase activity"/>
    <property type="evidence" value="ECO:0007669"/>
    <property type="project" value="UniProtKB-KW"/>
</dbReference>